<dbReference type="AlphaFoldDB" id="A0A1F8AU32"/>
<accession>A0A1F8AU32</accession>
<comment type="caution">
    <text evidence="1">The sequence shown here is derived from an EMBL/GenBank/DDBJ whole genome shotgun (WGS) entry which is preliminary data.</text>
</comment>
<gene>
    <name evidence="1" type="ORF">A3E44_03045</name>
</gene>
<name>A0A1F8AU32_9BACT</name>
<evidence type="ECO:0000313" key="2">
    <source>
        <dbReference type="Proteomes" id="UP000178603"/>
    </source>
</evidence>
<protein>
    <submittedName>
        <fullName evidence="1">Uncharacterized protein</fullName>
    </submittedName>
</protein>
<dbReference type="EMBL" id="MGGW01000004">
    <property type="protein sequence ID" value="OGM55236.1"/>
    <property type="molecule type" value="Genomic_DNA"/>
</dbReference>
<sequence length="158" mass="17490">MNLVSGEFSLPHVEGEQNAETFENAVFAIKPKWQEQGVDILVIDPDDYQLHLDIQEDEFKEGDIAGARASEEILKGVLRDKMAGIARRETRLHGDDSNLITEASGEITTLALQNHGTIEAENSDREPGPNPARKGLRNIVGSQAEDAPAHQMRVVYKF</sequence>
<proteinExistence type="predicted"/>
<dbReference type="Proteomes" id="UP000178603">
    <property type="component" value="Unassembled WGS sequence"/>
</dbReference>
<evidence type="ECO:0000313" key="1">
    <source>
        <dbReference type="EMBL" id="OGM55236.1"/>
    </source>
</evidence>
<reference evidence="1 2" key="1">
    <citation type="journal article" date="2016" name="Nat. Commun.">
        <title>Thousands of microbial genomes shed light on interconnected biogeochemical processes in an aquifer system.</title>
        <authorList>
            <person name="Anantharaman K."/>
            <person name="Brown C.T."/>
            <person name="Hug L.A."/>
            <person name="Sharon I."/>
            <person name="Castelle C.J."/>
            <person name="Probst A.J."/>
            <person name="Thomas B.C."/>
            <person name="Singh A."/>
            <person name="Wilkins M.J."/>
            <person name="Karaoz U."/>
            <person name="Brodie E.L."/>
            <person name="Williams K.H."/>
            <person name="Hubbard S.S."/>
            <person name="Banfield J.F."/>
        </authorList>
    </citation>
    <scope>NUCLEOTIDE SEQUENCE [LARGE SCALE GENOMIC DNA]</scope>
</reference>
<organism evidence="1 2">
    <name type="scientific">Candidatus Woesebacteria bacterium RIFCSPHIGHO2_12_FULL_41_24</name>
    <dbReference type="NCBI Taxonomy" id="1802510"/>
    <lineage>
        <taxon>Bacteria</taxon>
        <taxon>Candidatus Woeseibacteriota</taxon>
    </lineage>
</organism>